<comment type="caution">
    <text evidence="1">The sequence shown here is derived from an EMBL/GenBank/DDBJ whole genome shotgun (WGS) entry which is preliminary data.</text>
</comment>
<accession>A0AAV4B2Q3</accession>
<dbReference type="Proteomes" id="UP000735302">
    <property type="component" value="Unassembled WGS sequence"/>
</dbReference>
<gene>
    <name evidence="1" type="ORF">PoB_004000200</name>
</gene>
<name>A0AAV4B2Q3_9GAST</name>
<organism evidence="1 2">
    <name type="scientific">Plakobranchus ocellatus</name>
    <dbReference type="NCBI Taxonomy" id="259542"/>
    <lineage>
        <taxon>Eukaryota</taxon>
        <taxon>Metazoa</taxon>
        <taxon>Spiralia</taxon>
        <taxon>Lophotrochozoa</taxon>
        <taxon>Mollusca</taxon>
        <taxon>Gastropoda</taxon>
        <taxon>Heterobranchia</taxon>
        <taxon>Euthyneura</taxon>
        <taxon>Panpulmonata</taxon>
        <taxon>Sacoglossa</taxon>
        <taxon>Placobranchoidea</taxon>
        <taxon>Plakobranchidae</taxon>
        <taxon>Plakobranchus</taxon>
    </lineage>
</organism>
<protein>
    <submittedName>
        <fullName evidence="1">Uncharacterized protein</fullName>
    </submittedName>
</protein>
<sequence length="138" mass="15468">MQSIALDNEYNILMTFSTMPQSGKIIGPEENPCRGPQIWNVALDEPREAHPKPTHCRLPFSTGSFASPVEVFAQVGEHFVELVCSLSIPISLPDGVDASCLQAVWVFRKIGHGRNLFLQFRVLRDLAIYLGWVDTKEQ</sequence>
<evidence type="ECO:0000313" key="1">
    <source>
        <dbReference type="EMBL" id="GFO13497.1"/>
    </source>
</evidence>
<keyword evidence="2" id="KW-1185">Reference proteome</keyword>
<proteinExistence type="predicted"/>
<evidence type="ECO:0000313" key="2">
    <source>
        <dbReference type="Proteomes" id="UP000735302"/>
    </source>
</evidence>
<reference evidence="1 2" key="1">
    <citation type="journal article" date="2021" name="Elife">
        <title>Chloroplast acquisition without the gene transfer in kleptoplastic sea slugs, Plakobranchus ocellatus.</title>
        <authorList>
            <person name="Maeda T."/>
            <person name="Takahashi S."/>
            <person name="Yoshida T."/>
            <person name="Shimamura S."/>
            <person name="Takaki Y."/>
            <person name="Nagai Y."/>
            <person name="Toyoda A."/>
            <person name="Suzuki Y."/>
            <person name="Arimoto A."/>
            <person name="Ishii H."/>
            <person name="Satoh N."/>
            <person name="Nishiyama T."/>
            <person name="Hasebe M."/>
            <person name="Maruyama T."/>
            <person name="Minagawa J."/>
            <person name="Obokata J."/>
            <person name="Shigenobu S."/>
        </authorList>
    </citation>
    <scope>NUCLEOTIDE SEQUENCE [LARGE SCALE GENOMIC DNA]</scope>
</reference>
<dbReference type="EMBL" id="BLXT01004491">
    <property type="protein sequence ID" value="GFO13497.1"/>
    <property type="molecule type" value="Genomic_DNA"/>
</dbReference>
<dbReference type="AlphaFoldDB" id="A0AAV4B2Q3"/>